<evidence type="ECO:0000313" key="3">
    <source>
        <dbReference type="Proteomes" id="UP000295680"/>
    </source>
</evidence>
<dbReference type="RefSeq" id="WP_132119073.1">
    <property type="nucleotide sequence ID" value="NZ_SLWS01000005.1"/>
</dbReference>
<dbReference type="InterPro" id="IPR036291">
    <property type="entry name" value="NAD(P)-bd_dom_sf"/>
</dbReference>
<dbReference type="SUPFAM" id="SSF51735">
    <property type="entry name" value="NAD(P)-binding Rossmann-fold domains"/>
    <property type="match status" value="1"/>
</dbReference>
<evidence type="ECO:0000259" key="1">
    <source>
        <dbReference type="Pfam" id="PF13460"/>
    </source>
</evidence>
<protein>
    <submittedName>
        <fullName evidence="2">Uncharacterized protein YbjT (DUF2867 family)</fullName>
    </submittedName>
</protein>
<dbReference type="Pfam" id="PF13460">
    <property type="entry name" value="NAD_binding_10"/>
    <property type="match status" value="1"/>
</dbReference>
<reference evidence="2 3" key="1">
    <citation type="submission" date="2019-03" db="EMBL/GenBank/DDBJ databases">
        <title>Genomic Encyclopedia of Type Strains, Phase IV (KMG-IV): sequencing the most valuable type-strain genomes for metagenomic binning, comparative biology and taxonomic classification.</title>
        <authorList>
            <person name="Goeker M."/>
        </authorList>
    </citation>
    <scope>NUCLEOTIDE SEQUENCE [LARGE SCALE GENOMIC DNA]</scope>
    <source>
        <strain evidence="2 3">DSM 45934</strain>
    </source>
</reference>
<name>A0A4R2JNS5_9PSEU</name>
<proteinExistence type="predicted"/>
<comment type="caution">
    <text evidence="2">The sequence shown here is derived from an EMBL/GenBank/DDBJ whole genome shotgun (WGS) entry which is preliminary data.</text>
</comment>
<dbReference type="Proteomes" id="UP000295680">
    <property type="component" value="Unassembled WGS sequence"/>
</dbReference>
<sequence length="279" mass="29361">MTVLVTGATGNVGRNVVDLLLAEGVPVRAASRTPSGLPAGVDVRTADLTDPGSFVDVFDGVDKVFLFPNPAGVQGVVAAAKTAGVQHIVLLSSIATAEPNTDNMIAQAHLAVESAVRNSGIAWTFVRPGFFATNTFRMAPVLKKDGGIRIPYAQAEFSPIHEHDIAAVAAVALLNEGHEAAAYPLTGPESITQAKMVELIGQAVGRQLWVEDVSGDEAEVESAKSFPPGTPPEIIKTMLGFTKAQQGRSARVEDTTERLLGRPARTYAEWAVDHKAAFA</sequence>
<feature type="domain" description="NAD(P)-binding" evidence="1">
    <location>
        <begin position="7"/>
        <end position="174"/>
    </location>
</feature>
<dbReference type="EMBL" id="SLWS01000005">
    <property type="protein sequence ID" value="TCO58369.1"/>
    <property type="molecule type" value="Genomic_DNA"/>
</dbReference>
<dbReference type="OrthoDB" id="3207931at2"/>
<gene>
    <name evidence="2" type="ORF">EV192_105436</name>
</gene>
<dbReference type="Gene3D" id="3.40.50.720">
    <property type="entry name" value="NAD(P)-binding Rossmann-like Domain"/>
    <property type="match status" value="1"/>
</dbReference>
<dbReference type="PANTHER" id="PTHR43162">
    <property type="match status" value="1"/>
</dbReference>
<organism evidence="2 3">
    <name type="scientific">Actinocrispum wychmicini</name>
    <dbReference type="NCBI Taxonomy" id="1213861"/>
    <lineage>
        <taxon>Bacteria</taxon>
        <taxon>Bacillati</taxon>
        <taxon>Actinomycetota</taxon>
        <taxon>Actinomycetes</taxon>
        <taxon>Pseudonocardiales</taxon>
        <taxon>Pseudonocardiaceae</taxon>
        <taxon>Actinocrispum</taxon>
    </lineage>
</organism>
<dbReference type="PANTHER" id="PTHR43162:SF1">
    <property type="entry name" value="PRESTALK A DIFFERENTIATION PROTEIN A"/>
    <property type="match status" value="1"/>
</dbReference>
<evidence type="ECO:0000313" key="2">
    <source>
        <dbReference type="EMBL" id="TCO58369.1"/>
    </source>
</evidence>
<dbReference type="InterPro" id="IPR016040">
    <property type="entry name" value="NAD(P)-bd_dom"/>
</dbReference>
<keyword evidence="3" id="KW-1185">Reference proteome</keyword>
<dbReference type="AlphaFoldDB" id="A0A4R2JNS5"/>
<accession>A0A4R2JNS5</accession>
<dbReference type="InterPro" id="IPR051604">
    <property type="entry name" value="Ergot_Alk_Oxidoreductase"/>
</dbReference>